<comment type="similarity">
    <text evidence="1">Belongs to the VPS25 family.</text>
</comment>
<protein>
    <recommendedName>
        <fullName evidence="4">ESCRT-II complex subunit VPS25</fullName>
    </recommendedName>
</protein>
<dbReference type="InterPro" id="IPR036390">
    <property type="entry name" value="WH_DNA-bd_sf"/>
</dbReference>
<evidence type="ECO:0000256" key="2">
    <source>
        <dbReference type="ARBA" id="ARBA00022448"/>
    </source>
</evidence>
<dbReference type="InterPro" id="IPR014041">
    <property type="entry name" value="ESCRT-II_cplx_Vps25-sub_N"/>
</dbReference>
<gene>
    <name evidence="6" type="ORF">RHTO0S_24e02014g</name>
</gene>
<dbReference type="PANTHER" id="PTHR13149">
    <property type="entry name" value="VACUOLAR PROTEIN SORTING-ASSOCIATED PROTEIN VPS25"/>
    <property type="match status" value="1"/>
</dbReference>
<dbReference type="Gene3D" id="1.10.10.570">
    <property type="entry name" value="Winged helix' DNA-binding domain. Chain C. Domain 1"/>
    <property type="match status" value="1"/>
</dbReference>
<name>A0A061BMP3_RHOTO</name>
<dbReference type="GO" id="GO:0005198">
    <property type="term" value="F:structural molecule activity"/>
    <property type="evidence" value="ECO:0007669"/>
    <property type="project" value="TreeGrafter"/>
</dbReference>
<evidence type="ECO:0000256" key="3">
    <source>
        <dbReference type="ARBA" id="ARBA00022927"/>
    </source>
</evidence>
<reference evidence="6" key="1">
    <citation type="journal article" date="2014" name="Genome Announc.">
        <title>Draft genome sequence of Rhodosporidium toruloides CECT1137, an oleaginous yeast of biotechnological interest.</title>
        <authorList>
            <person name="Morin N."/>
            <person name="Calcas X."/>
            <person name="Devillers H."/>
            <person name="Durrens P."/>
            <person name="Sherman D.J."/>
            <person name="Nicaud J.-M."/>
            <person name="Neuveglise C."/>
        </authorList>
    </citation>
    <scope>NUCLEOTIDE SEQUENCE</scope>
    <source>
        <strain evidence="6">CECT1137</strain>
    </source>
</reference>
<dbReference type="SUPFAM" id="SSF46785">
    <property type="entry name" value="Winged helix' DNA-binding domain"/>
    <property type="match status" value="2"/>
</dbReference>
<dbReference type="GO" id="GO:0043328">
    <property type="term" value="P:protein transport to vacuole involved in ubiquitin-dependent protein catabolic process via the multivesicular body sorting pathway"/>
    <property type="evidence" value="ECO:0007669"/>
    <property type="project" value="TreeGrafter"/>
</dbReference>
<dbReference type="Gene3D" id="1.10.10.10">
    <property type="entry name" value="Winged helix-like DNA-binding domain superfamily/Winged helix DNA-binding domain"/>
    <property type="match status" value="1"/>
</dbReference>
<dbReference type="AlphaFoldDB" id="A0A061BMP3"/>
<sequence length="215" mass="24333">MQTATQPGPAQPATPAPPSSLALRPTSSPSSSFLFPSIWSFQPFFTQQPNPQTYAHQLALWTQLVLTWCRFTRTWRIDLSHETCEKEPFRNAAIKRQVPLPFLRLIIESLVSAGSAEYDPKPTKNKPATGAWIYWKRPEEWAQVIYEWVKETGQTNTIITFYELTEGGDLVHTTEFYRLPIPILRKTLDILIKQGKAQVLKGTGAEEGGEGVKFV</sequence>
<keyword evidence="2" id="KW-0813">Transport</keyword>
<evidence type="ECO:0000256" key="1">
    <source>
        <dbReference type="ARBA" id="ARBA00009674"/>
    </source>
</evidence>
<evidence type="ECO:0000313" key="6">
    <source>
        <dbReference type="EMBL" id="CDR49259.1"/>
    </source>
</evidence>
<dbReference type="EMBL" id="LK052959">
    <property type="protein sequence ID" value="CDR49259.1"/>
    <property type="molecule type" value="Genomic_DNA"/>
</dbReference>
<accession>A0A061BMP3</accession>
<feature type="region of interest" description="Disordered" evidence="5">
    <location>
        <begin position="1"/>
        <end position="27"/>
    </location>
</feature>
<dbReference type="PANTHER" id="PTHR13149:SF0">
    <property type="entry name" value="VACUOLAR PROTEIN-SORTING-ASSOCIATED PROTEIN 25"/>
    <property type="match status" value="1"/>
</dbReference>
<dbReference type="InterPro" id="IPR008570">
    <property type="entry name" value="ESCRT-II_cplx_Vps25-sub"/>
</dbReference>
<dbReference type="GO" id="GO:0016236">
    <property type="term" value="P:macroautophagy"/>
    <property type="evidence" value="ECO:0007669"/>
    <property type="project" value="UniProtKB-ARBA"/>
</dbReference>
<keyword evidence="3" id="KW-0653">Protein transport</keyword>
<dbReference type="OrthoDB" id="245150at2759"/>
<dbReference type="GO" id="GO:0042803">
    <property type="term" value="F:protein homodimerization activity"/>
    <property type="evidence" value="ECO:0007669"/>
    <property type="project" value="TreeGrafter"/>
</dbReference>
<proteinExistence type="inferred from homology"/>
<evidence type="ECO:0000256" key="5">
    <source>
        <dbReference type="SAM" id="MobiDB-lite"/>
    </source>
</evidence>
<evidence type="ECO:0000256" key="4">
    <source>
        <dbReference type="ARBA" id="ARBA00030094"/>
    </source>
</evidence>
<dbReference type="FunFam" id="1.10.10.10:FF:000141">
    <property type="entry name" value="vacuolar protein-sorting-associated protein 25"/>
    <property type="match status" value="1"/>
</dbReference>
<dbReference type="InterPro" id="IPR036388">
    <property type="entry name" value="WH-like_DNA-bd_sf"/>
</dbReference>
<dbReference type="Pfam" id="PF05871">
    <property type="entry name" value="ESCRT-II"/>
    <property type="match status" value="1"/>
</dbReference>
<organism evidence="6">
    <name type="scientific">Rhodotorula toruloides</name>
    <name type="common">Yeast</name>
    <name type="synonym">Rhodosporidium toruloides</name>
    <dbReference type="NCBI Taxonomy" id="5286"/>
    <lineage>
        <taxon>Eukaryota</taxon>
        <taxon>Fungi</taxon>
        <taxon>Dikarya</taxon>
        <taxon>Basidiomycota</taxon>
        <taxon>Pucciniomycotina</taxon>
        <taxon>Microbotryomycetes</taxon>
        <taxon>Sporidiobolales</taxon>
        <taxon>Sporidiobolaceae</taxon>
        <taxon>Rhodotorula</taxon>
    </lineage>
</organism>
<dbReference type="GO" id="GO:0000814">
    <property type="term" value="C:ESCRT II complex"/>
    <property type="evidence" value="ECO:0007669"/>
    <property type="project" value="InterPro"/>
</dbReference>
<feature type="compositionally biased region" description="Pro residues" evidence="5">
    <location>
        <begin position="9"/>
        <end position="18"/>
    </location>
</feature>